<evidence type="ECO:0000256" key="1">
    <source>
        <dbReference type="ARBA" id="ARBA00022729"/>
    </source>
</evidence>
<dbReference type="EMBL" id="JBCAWK010000001">
    <property type="protein sequence ID" value="KAK8869847.1"/>
    <property type="molecule type" value="Genomic_DNA"/>
</dbReference>
<dbReference type="CDD" id="cd22191">
    <property type="entry name" value="DPBB_RlpA_EXP_N-like"/>
    <property type="match status" value="1"/>
</dbReference>
<dbReference type="KEGG" id="kne:92177675"/>
<reference evidence="4 5" key="1">
    <citation type="journal article" date="2024" name="bioRxiv">
        <title>Comparative genomics of Cryptococcus and Kwoniella reveals pathogenesis evolution and contrasting karyotype dynamics via intercentromeric recombination or chromosome fusion.</title>
        <authorList>
            <person name="Coelho M.A."/>
            <person name="David-Palma M."/>
            <person name="Shea T."/>
            <person name="Bowers K."/>
            <person name="McGinley-Smith S."/>
            <person name="Mohammad A.W."/>
            <person name="Gnirke A."/>
            <person name="Yurkov A.M."/>
            <person name="Nowrousian M."/>
            <person name="Sun S."/>
            <person name="Cuomo C.A."/>
            <person name="Heitman J."/>
        </authorList>
    </citation>
    <scope>NUCLEOTIDE SEQUENCE [LARGE SCALE GENOMIC DNA]</scope>
    <source>
        <strain evidence="4 5">CBS 13917</strain>
    </source>
</reference>
<feature type="region of interest" description="Disordered" evidence="2">
    <location>
        <begin position="161"/>
        <end position="195"/>
    </location>
</feature>
<dbReference type="Proteomes" id="UP001388673">
    <property type="component" value="Unassembled WGS sequence"/>
</dbReference>
<dbReference type="Gene3D" id="2.40.40.10">
    <property type="entry name" value="RlpA-like domain"/>
    <property type="match status" value="1"/>
</dbReference>
<gene>
    <name evidence="4" type="ORF">IAR55_000415</name>
</gene>
<keyword evidence="1 3" id="KW-0732">Signal</keyword>
<feature type="compositionally biased region" description="Low complexity" evidence="2">
    <location>
        <begin position="166"/>
        <end position="195"/>
    </location>
</feature>
<proteinExistence type="predicted"/>
<protein>
    <recommendedName>
        <fullName evidence="6">B2-aldehyde-forming enzyme</fullName>
    </recommendedName>
</protein>
<dbReference type="GeneID" id="92177675"/>
<dbReference type="InterPro" id="IPR051477">
    <property type="entry name" value="Expansin_CellWall"/>
</dbReference>
<dbReference type="InterPro" id="IPR036908">
    <property type="entry name" value="RlpA-like_sf"/>
</dbReference>
<feature type="signal peptide" evidence="3">
    <location>
        <begin position="1"/>
        <end position="18"/>
    </location>
</feature>
<dbReference type="PANTHER" id="PTHR31836:SF28">
    <property type="entry name" value="SRCR DOMAIN-CONTAINING PROTEIN-RELATED"/>
    <property type="match status" value="1"/>
</dbReference>
<dbReference type="RefSeq" id="XP_066806093.1">
    <property type="nucleotide sequence ID" value="XM_066943551.1"/>
</dbReference>
<evidence type="ECO:0000256" key="3">
    <source>
        <dbReference type="SAM" id="SignalP"/>
    </source>
</evidence>
<dbReference type="AlphaFoldDB" id="A0AAW0Z6J9"/>
<dbReference type="SUPFAM" id="SSF50685">
    <property type="entry name" value="Barwin-like endoglucanases"/>
    <property type="match status" value="1"/>
</dbReference>
<evidence type="ECO:0000313" key="5">
    <source>
        <dbReference type="Proteomes" id="UP001388673"/>
    </source>
</evidence>
<evidence type="ECO:0008006" key="6">
    <source>
        <dbReference type="Google" id="ProtNLM"/>
    </source>
</evidence>
<organism evidence="4 5">
    <name type="scientific">Kwoniella newhampshirensis</name>
    <dbReference type="NCBI Taxonomy" id="1651941"/>
    <lineage>
        <taxon>Eukaryota</taxon>
        <taxon>Fungi</taxon>
        <taxon>Dikarya</taxon>
        <taxon>Basidiomycota</taxon>
        <taxon>Agaricomycotina</taxon>
        <taxon>Tremellomycetes</taxon>
        <taxon>Tremellales</taxon>
        <taxon>Cryptococcaceae</taxon>
        <taxon>Kwoniella</taxon>
    </lineage>
</organism>
<dbReference type="PANTHER" id="PTHR31836">
    <property type="match status" value="1"/>
</dbReference>
<comment type="caution">
    <text evidence="4">The sequence shown here is derived from an EMBL/GenBank/DDBJ whole genome shotgun (WGS) entry which is preliminary data.</text>
</comment>
<evidence type="ECO:0000313" key="4">
    <source>
        <dbReference type="EMBL" id="KAK8869847.1"/>
    </source>
</evidence>
<evidence type="ECO:0000256" key="2">
    <source>
        <dbReference type="SAM" id="MobiDB-lite"/>
    </source>
</evidence>
<keyword evidence="5" id="KW-1185">Reference proteome</keyword>
<name>A0AAW0Z6J9_9TREE</name>
<feature type="chain" id="PRO_5043822199" description="B2-aldehyde-forming enzyme" evidence="3">
    <location>
        <begin position="19"/>
        <end position="313"/>
    </location>
</feature>
<sequence length="313" mass="32647">MIAATLLTSLVLALPSLAFSDKNVHELSRSRARAHFGKRVAEPEPVDVGVDLSIAKRDSFNGRATFYDVGLGACGGYNVASDYIVAQNSAQYGGGYPGPNCGKSITISYNGKTAVATIQDECPTCPYGGLDMSRGLFDHFASEDVGQFYMTWWYNDGSNDQPAPQPTTTSTWVAPTSTWTPPTSTYTPPTSTYTPPTSTWVAPTSTYVAPTSTYVPTTEPSTSTSTFTSSTASVSASSSSSATVSVVSATASSGLADSIIASNATIPEISNSTSTTSAETPLATQADVRLGNLILFNQAVTFLGNIVVVGAEK</sequence>
<accession>A0AAW0Z6J9</accession>